<organism evidence="2 3">
    <name type="scientific">Clonostachys solani</name>
    <dbReference type="NCBI Taxonomy" id="160281"/>
    <lineage>
        <taxon>Eukaryota</taxon>
        <taxon>Fungi</taxon>
        <taxon>Dikarya</taxon>
        <taxon>Ascomycota</taxon>
        <taxon>Pezizomycotina</taxon>
        <taxon>Sordariomycetes</taxon>
        <taxon>Hypocreomycetidae</taxon>
        <taxon>Hypocreales</taxon>
        <taxon>Bionectriaceae</taxon>
        <taxon>Clonostachys</taxon>
    </lineage>
</organism>
<dbReference type="Proteomes" id="UP000775872">
    <property type="component" value="Unassembled WGS sequence"/>
</dbReference>
<sequence>MVGSSAKESASDSASSKPRINSPPSKRPRDSGDDDDIDASNIVTPRPKHPQYKPASSVSSYASSSMASKASRTSSPTKQILQAELQTMGFCQATFASDPLPRTLASLRRDLRST</sequence>
<accession>A0A9N9W4T9</accession>
<feature type="region of interest" description="Disordered" evidence="1">
    <location>
        <begin position="1"/>
        <end position="79"/>
    </location>
</feature>
<evidence type="ECO:0000256" key="1">
    <source>
        <dbReference type="SAM" id="MobiDB-lite"/>
    </source>
</evidence>
<feature type="compositionally biased region" description="Low complexity" evidence="1">
    <location>
        <begin position="1"/>
        <end position="16"/>
    </location>
</feature>
<gene>
    <name evidence="2" type="ORF">CSOL1703_00010273</name>
</gene>
<name>A0A9N9W4T9_9HYPO</name>
<proteinExistence type="predicted"/>
<feature type="compositionally biased region" description="Low complexity" evidence="1">
    <location>
        <begin position="55"/>
        <end position="75"/>
    </location>
</feature>
<dbReference type="EMBL" id="CABFOC020000007">
    <property type="protein sequence ID" value="CAH0044537.1"/>
    <property type="molecule type" value="Genomic_DNA"/>
</dbReference>
<keyword evidence="3" id="KW-1185">Reference proteome</keyword>
<evidence type="ECO:0000313" key="3">
    <source>
        <dbReference type="Proteomes" id="UP000775872"/>
    </source>
</evidence>
<comment type="caution">
    <text evidence="2">The sequence shown here is derived from an EMBL/GenBank/DDBJ whole genome shotgun (WGS) entry which is preliminary data.</text>
</comment>
<dbReference type="AlphaFoldDB" id="A0A9N9W4T9"/>
<evidence type="ECO:0000313" key="2">
    <source>
        <dbReference type="EMBL" id="CAH0044537.1"/>
    </source>
</evidence>
<reference evidence="2 3" key="2">
    <citation type="submission" date="2021-10" db="EMBL/GenBank/DDBJ databases">
        <authorList>
            <person name="Piombo E."/>
        </authorList>
    </citation>
    <scope>NUCLEOTIDE SEQUENCE [LARGE SCALE GENOMIC DNA]</scope>
</reference>
<reference evidence="3" key="1">
    <citation type="submission" date="2019-06" db="EMBL/GenBank/DDBJ databases">
        <authorList>
            <person name="Broberg M."/>
        </authorList>
    </citation>
    <scope>NUCLEOTIDE SEQUENCE [LARGE SCALE GENOMIC DNA]</scope>
</reference>
<protein>
    <submittedName>
        <fullName evidence="2">Uncharacterized protein</fullName>
    </submittedName>
</protein>